<evidence type="ECO:0000259" key="1">
    <source>
        <dbReference type="Pfam" id="PF18739"/>
    </source>
</evidence>
<dbReference type="Pfam" id="PF18862">
    <property type="entry name" value="ApeA_NTD1"/>
    <property type="match status" value="1"/>
</dbReference>
<feature type="domain" description="ApeA N-terminal" evidence="2">
    <location>
        <begin position="14"/>
        <end position="296"/>
    </location>
</feature>
<dbReference type="Pfam" id="PF18739">
    <property type="entry name" value="HEPN_Apea"/>
    <property type="match status" value="1"/>
</dbReference>
<sequence length="439" mass="51077">MAVTKYEFTKEHVFHGEFWQDINDNKGRFSAKIEYSPYNGLILDYCISDNDSPSECERLFGILNTGKRCTLIGPFDLSQGMMHLGNDRILTGRHQFSIIIFDDYYDESKVVENCYLSLHGLQEFIHPQGFISQVKHSLEPISTSQGENWKLEVVNTANFNVVGDGLLNLIDCKDKDALNKFYESFDEIKKDYPDAYFMIRNNLMFYFKYTKTEQDTVKSYISSIWNISGLLSILINKPIIPEEFYFKFYDRQTKAPCLFTNNFEQRTIDLALKKITHQTLPLNWSQIDTEQVFSKWFEIADNYVPLTVTYQYETGYRNLHQAHADIILFSTQLEAINHTLNGKPHEKYMKPINEYASPALKNKIEQIFININEKSIGANIATLRNELAHVDRNKILMKKLKLSDYINIGIYLKAIIASHLLSKLGIDRCKIERYQSKVT</sequence>
<protein>
    <submittedName>
        <fullName evidence="3">Uncharacterized protein</fullName>
    </submittedName>
</protein>
<proteinExistence type="predicted"/>
<dbReference type="InterPro" id="IPR041229">
    <property type="entry name" value="HEPN_Apea"/>
</dbReference>
<dbReference type="AlphaFoldDB" id="A0A611EN60"/>
<gene>
    <name evidence="3" type="ORF">ZV99_16535</name>
</gene>
<evidence type="ECO:0000259" key="2">
    <source>
        <dbReference type="Pfam" id="PF18862"/>
    </source>
</evidence>
<comment type="caution">
    <text evidence="3">The sequence shown here is derived from an EMBL/GenBank/DDBJ whole genome shotgun (WGS) entry which is preliminary data.</text>
</comment>
<name>A0A611EN60_SALNE</name>
<reference evidence="3" key="1">
    <citation type="submission" date="2018-07" db="EMBL/GenBank/DDBJ databases">
        <authorList>
            <person name="Ashton P.M."/>
            <person name="Dallman T."/>
            <person name="Nair S."/>
            <person name="De Pinna E."/>
            <person name="Peters T."/>
            <person name="Grant K."/>
        </authorList>
    </citation>
    <scope>NUCLEOTIDE SEQUENCE</scope>
    <source>
        <strain evidence="3">41958</strain>
    </source>
</reference>
<dbReference type="EMBL" id="AAKUEC010000031">
    <property type="protein sequence ID" value="ECV7498007.1"/>
    <property type="molecule type" value="Genomic_DNA"/>
</dbReference>
<organism evidence="3">
    <name type="scientific">Salmonella newport</name>
    <dbReference type="NCBI Taxonomy" id="108619"/>
    <lineage>
        <taxon>Bacteria</taxon>
        <taxon>Pseudomonadati</taxon>
        <taxon>Pseudomonadota</taxon>
        <taxon>Gammaproteobacteria</taxon>
        <taxon>Enterobacterales</taxon>
        <taxon>Enterobacteriaceae</taxon>
        <taxon>Salmonella</taxon>
    </lineage>
</organism>
<evidence type="ECO:0000313" key="3">
    <source>
        <dbReference type="EMBL" id="ECV7498007.1"/>
    </source>
</evidence>
<feature type="domain" description="Apea-like HEPN" evidence="1">
    <location>
        <begin position="329"/>
        <end position="427"/>
    </location>
</feature>
<accession>A0A611EN60</accession>
<dbReference type="InterPro" id="IPR041223">
    <property type="entry name" value="ApeA_NTD"/>
</dbReference>